<evidence type="ECO:0000313" key="2">
    <source>
        <dbReference type="EMBL" id="AIF82460.1"/>
    </source>
</evidence>
<proteinExistence type="predicted"/>
<dbReference type="Pfam" id="PF01037">
    <property type="entry name" value="AsnC_trans_reg"/>
    <property type="match status" value="1"/>
</dbReference>
<accession>A0A075MMT1</accession>
<dbReference type="EMBL" id="CP007174">
    <property type="protein sequence ID" value="AIF82460.1"/>
    <property type="molecule type" value="Genomic_DNA"/>
</dbReference>
<dbReference type="KEGG" id="nev:NTE_00378"/>
<keyword evidence="3" id="KW-1185">Reference proteome</keyword>
<dbReference type="Gene3D" id="3.30.70.920">
    <property type="match status" value="1"/>
</dbReference>
<dbReference type="InterPro" id="IPR019887">
    <property type="entry name" value="Tscrpt_reg_AsnC/Lrp_C"/>
</dbReference>
<sequence length="77" mass="8599">MIPIGFMFIECVEGSQNDLLQRIKEIPGVSYAYKLDKTYNLVVKVESDSVDKFALAIAQIRKLGNLLNTDTMVGFKG</sequence>
<reference evidence="2 3" key="1">
    <citation type="journal article" date="2014" name="PLoS ONE">
        <title>Genome Sequence of Candidatus Nitrososphaera evergladensis from Group I.1b Enriched from Everglades Soil Reveals Novel Genomic Features of the Ammonia-Oxidizing Archaea.</title>
        <authorList>
            <person name="Zhalnina K.V."/>
            <person name="Dias R."/>
            <person name="Leonard M.T."/>
            <person name="Dorr de Quadros P."/>
            <person name="Camargo F.A."/>
            <person name="Drew J.C."/>
            <person name="Farmerie W.G."/>
            <person name="Daroub S.H."/>
            <person name="Triplett E.W."/>
        </authorList>
    </citation>
    <scope>NUCLEOTIDE SEQUENCE [LARGE SCALE GENOMIC DNA]</scope>
    <source>
        <strain evidence="2 3">SR1</strain>
    </source>
</reference>
<protein>
    <submittedName>
        <fullName evidence="2">AsnC family protein</fullName>
    </submittedName>
</protein>
<gene>
    <name evidence="2" type="ORF">NTE_00378</name>
</gene>
<feature type="domain" description="Transcription regulator AsnC/Lrp ligand binding" evidence="1">
    <location>
        <begin position="9"/>
        <end position="74"/>
    </location>
</feature>
<evidence type="ECO:0000259" key="1">
    <source>
        <dbReference type="Pfam" id="PF01037"/>
    </source>
</evidence>
<dbReference type="InterPro" id="IPR011008">
    <property type="entry name" value="Dimeric_a/b-barrel"/>
</dbReference>
<name>A0A075MMT1_9ARCH</name>
<evidence type="ECO:0000313" key="3">
    <source>
        <dbReference type="Proteomes" id="UP000028194"/>
    </source>
</evidence>
<dbReference type="AlphaFoldDB" id="A0A075MMT1"/>
<dbReference type="SUPFAM" id="SSF54909">
    <property type="entry name" value="Dimeric alpha+beta barrel"/>
    <property type="match status" value="1"/>
</dbReference>
<dbReference type="HOGENOM" id="CLU_2730555_0_0_2"/>
<dbReference type="Proteomes" id="UP000028194">
    <property type="component" value="Chromosome"/>
</dbReference>
<organism evidence="2 3">
    <name type="scientific">Candidatus Nitrososphaera evergladensis SR1</name>
    <dbReference type="NCBI Taxonomy" id="1459636"/>
    <lineage>
        <taxon>Archaea</taxon>
        <taxon>Nitrososphaerota</taxon>
        <taxon>Nitrososphaeria</taxon>
        <taxon>Nitrososphaerales</taxon>
        <taxon>Nitrososphaeraceae</taxon>
        <taxon>Nitrososphaera</taxon>
    </lineage>
</organism>